<dbReference type="EMBL" id="RBKU01000001">
    <property type="protein sequence ID" value="RKR80794.1"/>
    <property type="molecule type" value="Genomic_DNA"/>
</dbReference>
<organism evidence="1 2">
    <name type="scientific">Mucilaginibacter gracilis</name>
    <dbReference type="NCBI Taxonomy" id="423350"/>
    <lineage>
        <taxon>Bacteria</taxon>
        <taxon>Pseudomonadati</taxon>
        <taxon>Bacteroidota</taxon>
        <taxon>Sphingobacteriia</taxon>
        <taxon>Sphingobacteriales</taxon>
        <taxon>Sphingobacteriaceae</taxon>
        <taxon>Mucilaginibacter</taxon>
    </lineage>
</organism>
<evidence type="ECO:0000313" key="1">
    <source>
        <dbReference type="EMBL" id="RKR80794.1"/>
    </source>
</evidence>
<protein>
    <submittedName>
        <fullName evidence="1">Uncharacterized protein</fullName>
    </submittedName>
</protein>
<name>A0A495IXL3_9SPHI</name>
<reference evidence="1 2" key="1">
    <citation type="submission" date="2018-10" db="EMBL/GenBank/DDBJ databases">
        <title>Genomic Encyclopedia of Archaeal and Bacterial Type Strains, Phase II (KMG-II): from individual species to whole genera.</title>
        <authorList>
            <person name="Goeker M."/>
        </authorList>
    </citation>
    <scope>NUCLEOTIDE SEQUENCE [LARGE SCALE GENOMIC DNA]</scope>
    <source>
        <strain evidence="1 2">DSM 18602</strain>
    </source>
</reference>
<dbReference type="AlphaFoldDB" id="A0A495IXL3"/>
<accession>A0A495IXL3</accession>
<gene>
    <name evidence="1" type="ORF">BDD43_0929</name>
</gene>
<comment type="caution">
    <text evidence="1">The sequence shown here is derived from an EMBL/GenBank/DDBJ whole genome shotgun (WGS) entry which is preliminary data.</text>
</comment>
<evidence type="ECO:0000313" key="2">
    <source>
        <dbReference type="Proteomes" id="UP000268007"/>
    </source>
</evidence>
<keyword evidence="2" id="KW-1185">Reference proteome</keyword>
<proteinExistence type="predicted"/>
<dbReference type="Proteomes" id="UP000268007">
    <property type="component" value="Unassembled WGS sequence"/>
</dbReference>
<sequence>MLIEPVIEAGNKIYAGIKARKAKLSFWQILNMNFGFFGLQSSVMLIV</sequence>